<dbReference type="Pfam" id="PF05380">
    <property type="entry name" value="Peptidase_A17"/>
    <property type="match status" value="1"/>
</dbReference>
<dbReference type="CDD" id="cd01644">
    <property type="entry name" value="RT_pepA17"/>
    <property type="match status" value="1"/>
</dbReference>
<dbReference type="EMBL" id="CACVKT020003420">
    <property type="protein sequence ID" value="CAC5383580.1"/>
    <property type="molecule type" value="Genomic_DNA"/>
</dbReference>
<dbReference type="PANTHER" id="PTHR47331">
    <property type="entry name" value="PHD-TYPE DOMAIN-CONTAINING PROTEIN"/>
    <property type="match status" value="1"/>
</dbReference>
<sequence>MPANRSHIPTAKMARRWSYLEHLAEKLMPVRDCDIGLLIGYNCPRALIQREVIPSIDNGPYGQKTDLGWGIVGIVDPLQIDICDSIGFSHRTLALEVPNELSIRGNKSGDPEHVYFSFGSSVKEIIPSEVARMMELDFSDRNIDKISLSFGDKRFISILNEGISVENGHYVMPLPFKDKNPPILPNNKNIVGIQPIGYVEKVESSEQDNDGHVWYIPHHGVYHPQKPDKVRVVFDCSARYQGHSLNDHLLQGPDLTNTLIGVLCRFRKEQIAVICDIEQMFLQFNVNKDQRDYLRFLWWKDDNLHGDPIEYRMNVHLFGAASSPGCAIFGLKRVADDYEDEFGSDISDFLRNDFYVDDSLKSVASVDDAVSLVRTCETKEILQECCSDQIDWDEPPSETLIQRWQQWRNDIQNLAQLDIQRCEKPKDFGNITVCELHHFSDACTLGYGKCSYLRLIDENGLIHCTLLMGKARVTPCRSLTIPRLELSAALVPVRISQLLKQELRYDNITEWFWTDSTNRVQQIREHSSPTQWKYVDTKENPADVASRGASANDLVKNSNWFTGSKFLWTLQSFDADANKPDWTLNDPEIRLVKAFST</sequence>
<dbReference type="SUPFAM" id="SSF56672">
    <property type="entry name" value="DNA/RNA polymerases"/>
    <property type="match status" value="1"/>
</dbReference>
<dbReference type="Proteomes" id="UP000507470">
    <property type="component" value="Unassembled WGS sequence"/>
</dbReference>
<name>A0A6J8BKF8_MYTCO</name>
<dbReference type="PANTHER" id="PTHR47331:SF5">
    <property type="entry name" value="RIBONUCLEASE H"/>
    <property type="match status" value="1"/>
</dbReference>
<dbReference type="AlphaFoldDB" id="A0A6J8BKF8"/>
<accession>A0A6J8BKF8</accession>
<protein>
    <submittedName>
        <fullName evidence="1">Uncharacterized protein</fullName>
    </submittedName>
</protein>
<dbReference type="InterPro" id="IPR008042">
    <property type="entry name" value="Retrotrans_Pao"/>
</dbReference>
<keyword evidence="2" id="KW-1185">Reference proteome</keyword>
<organism evidence="1 2">
    <name type="scientific">Mytilus coruscus</name>
    <name type="common">Sea mussel</name>
    <dbReference type="NCBI Taxonomy" id="42192"/>
    <lineage>
        <taxon>Eukaryota</taxon>
        <taxon>Metazoa</taxon>
        <taxon>Spiralia</taxon>
        <taxon>Lophotrochozoa</taxon>
        <taxon>Mollusca</taxon>
        <taxon>Bivalvia</taxon>
        <taxon>Autobranchia</taxon>
        <taxon>Pteriomorphia</taxon>
        <taxon>Mytilida</taxon>
        <taxon>Mytiloidea</taxon>
        <taxon>Mytilidae</taxon>
        <taxon>Mytilinae</taxon>
        <taxon>Mytilus</taxon>
    </lineage>
</organism>
<dbReference type="InterPro" id="IPR043502">
    <property type="entry name" value="DNA/RNA_pol_sf"/>
</dbReference>
<reference evidence="1 2" key="1">
    <citation type="submission" date="2020-06" db="EMBL/GenBank/DDBJ databases">
        <authorList>
            <person name="Li R."/>
            <person name="Bekaert M."/>
        </authorList>
    </citation>
    <scope>NUCLEOTIDE SEQUENCE [LARGE SCALE GENOMIC DNA]</scope>
    <source>
        <strain evidence="2">wild</strain>
    </source>
</reference>
<proteinExistence type="predicted"/>
<gene>
    <name evidence="1" type="ORF">MCOR_19313</name>
</gene>
<dbReference type="OrthoDB" id="10025024at2759"/>
<evidence type="ECO:0000313" key="1">
    <source>
        <dbReference type="EMBL" id="CAC5383580.1"/>
    </source>
</evidence>
<evidence type="ECO:0000313" key="2">
    <source>
        <dbReference type="Proteomes" id="UP000507470"/>
    </source>
</evidence>